<dbReference type="Pfam" id="PF01590">
    <property type="entry name" value="GAF"/>
    <property type="match status" value="2"/>
</dbReference>
<dbReference type="CDD" id="cd07302">
    <property type="entry name" value="CHD"/>
    <property type="match status" value="1"/>
</dbReference>
<dbReference type="SMART" id="SM00065">
    <property type="entry name" value="GAF"/>
    <property type="match status" value="2"/>
</dbReference>
<dbReference type="InterPro" id="IPR000014">
    <property type="entry name" value="PAS"/>
</dbReference>
<feature type="domain" description="Guanylate cyclase" evidence="4">
    <location>
        <begin position="1111"/>
        <end position="1243"/>
    </location>
</feature>
<name>A0A7Z9BIN9_9CYAN</name>
<keyword evidence="5" id="KW-0456">Lyase</keyword>
<comment type="caution">
    <text evidence="5">The sequence shown here is derived from an EMBL/GenBank/DDBJ whole genome shotgun (WGS) entry which is preliminary data.</text>
</comment>
<evidence type="ECO:0000259" key="3">
    <source>
        <dbReference type="PROSITE" id="PS50112"/>
    </source>
</evidence>
<evidence type="ECO:0000256" key="2">
    <source>
        <dbReference type="SAM" id="MobiDB-lite"/>
    </source>
</evidence>
<dbReference type="InterPro" id="IPR050697">
    <property type="entry name" value="Adenylyl/Guanylyl_Cyclase_3/4"/>
</dbReference>
<dbReference type="SMART" id="SM00044">
    <property type="entry name" value="CYCc"/>
    <property type="match status" value="1"/>
</dbReference>
<dbReference type="EC" id="4.6.1.1" evidence="5"/>
<dbReference type="SUPFAM" id="SSF55073">
    <property type="entry name" value="Nucleotide cyclase"/>
    <property type="match status" value="1"/>
</dbReference>
<dbReference type="Pfam" id="PF00211">
    <property type="entry name" value="Guanylate_cyc"/>
    <property type="match status" value="1"/>
</dbReference>
<dbReference type="GO" id="GO:0004016">
    <property type="term" value="F:adenylate cyclase activity"/>
    <property type="evidence" value="ECO:0007669"/>
    <property type="project" value="UniProtKB-EC"/>
</dbReference>
<dbReference type="GO" id="GO:0035556">
    <property type="term" value="P:intracellular signal transduction"/>
    <property type="evidence" value="ECO:0007669"/>
    <property type="project" value="InterPro"/>
</dbReference>
<gene>
    <name evidence="5" type="ORF">PL9631_100042</name>
</gene>
<organism evidence="5 6">
    <name type="scientific">Planktothrix paucivesiculata PCC 9631</name>
    <dbReference type="NCBI Taxonomy" id="671071"/>
    <lineage>
        <taxon>Bacteria</taxon>
        <taxon>Bacillati</taxon>
        <taxon>Cyanobacteriota</taxon>
        <taxon>Cyanophyceae</taxon>
        <taxon>Oscillatoriophycideae</taxon>
        <taxon>Oscillatoriales</taxon>
        <taxon>Microcoleaceae</taxon>
        <taxon>Planktothrix</taxon>
    </lineage>
</organism>
<dbReference type="Gene3D" id="3.30.450.20">
    <property type="entry name" value="PAS domain"/>
    <property type="match status" value="1"/>
</dbReference>
<feature type="region of interest" description="Disordered" evidence="2">
    <location>
        <begin position="484"/>
        <end position="508"/>
    </location>
</feature>
<dbReference type="SMART" id="SM00091">
    <property type="entry name" value="PAS"/>
    <property type="match status" value="1"/>
</dbReference>
<dbReference type="PROSITE" id="PS50125">
    <property type="entry name" value="GUANYLATE_CYCLASE_2"/>
    <property type="match status" value="1"/>
</dbReference>
<accession>A0A7Z9BIN9</accession>
<evidence type="ECO:0000256" key="1">
    <source>
        <dbReference type="ARBA" id="ARBA00005381"/>
    </source>
</evidence>
<feature type="compositionally biased region" description="Polar residues" evidence="2">
    <location>
        <begin position="484"/>
        <end position="493"/>
    </location>
</feature>
<dbReference type="InterPro" id="IPR003018">
    <property type="entry name" value="GAF"/>
</dbReference>
<sequence length="1382" mass="156380">MFDAPRLTDFYQVGGSLPPDAPTYVKRQADEELYQALKAGEFCYVLNSRQMGKSSLRVQTMQRLEAEGVACAAIDITLIGTCDITAEQWYAGLIDSLVGYFDLYKNFDLNTWWKQNSLLSYIQRLSKFIDDILLKEIQQKIVIFVDESDSIRSLDFNIEDFFALIRACYNLRVDKPQYKRLTFTILGVASPSDLIQDKTRTPFNIGRAIELTGFNLQEAQPLAMGLTTKSINPLATLQAVLNWTGGQPFLTQKVCSLIQTLAEPILEGQESIRVEQLVRKHLIENWESQDEPEHLRTIRDRMLRVRERTARLLGLYQQIVQYGEIVAEDSPERTELQLSGLVVKRLGKIQVYNRIYAEVFNQNWITNVLADLRPYSEKIAAWIASQCKNDAYLLRSQELREAQKWAVGKTLMLQDYQFLTASQELENRAIEEAFSLINQEDKLKAKTSSNHDEILSKLVGILGVSNQFSQLKNIENIRKNEGSLISKSPTNSVSGGGRKSAPPTNSISGESAVVSAQILDVAAVEKSTGSSSDKGGGLVVMPQQGGNFSSFLAPVAKDNFVQVVKEVEDKPKTVNQTLSMLNNLLDAQGFEEILNEMLRSITIKIGELLNAHRTTIWLFNEEKHELWSMVAGGAEGKPLELRIPSTAGIAGEVATTRSVVNIPYDFYADPRSAAAQKMDQKNGYRTYTMLVMPILNRENQLLGVVQLINKLKANVDPLLPLEEKIDFGGFSSQDETTFEKFLPSVCPVLECSCSLYATMIKQQTAAALRKAIDVLNKSSLDLDETIKNIMDQAKELINVDRSTLWLLDEEKAELWTKIPINGKLVEIRIPQHAGFAGIVAQSGEPVLIPFDLYNAPRSETSKHTDQKTKYRTCSMLCTPIYNADNQLIGVTQLINKKKQGEYPPYDPTNWPEAPEQWKVSFNTNDLEFMRAFNIQAGIVLENAKLFQKIKSKDRQKQNILQSLNNAVISTDQDGKILTFNKLGKELLGITENQKLQGLLLRDLIQIVEGDFSHWLNIALAPQKSMDYEQYYPDQTLVSIASGSSYNINLFINSILDTNNSQKVTGASIMIETITEIKSIKNFLYQYMTPTVAEEFISSENTELEGTYKNVTIMFSDIRDYTRLTQELSPPDVISLLNEHFEEMATSVLRYKGIVDKYIGDAMMAVFGAFPPLKDHGWMAIQSVVEMREHLVQFNQNRINRELTPIEFGIGLNSDEVMCGKIGSTKRMDLTFIGSGVNLASYLESLNKRYGTAILMSESTCKPYIDRIIVRELDLIRPWKNSKPIHIYELVGMRVGQYARPLPEQKQKIIEYYHKGREYYLKPAQKNLTTTQAKKCFKTAKQEFLKVLKVDPENKAAKLQIERCSFYESNQLPDQNWDGVWNH</sequence>
<dbReference type="InterPro" id="IPR027417">
    <property type="entry name" value="P-loop_NTPase"/>
</dbReference>
<evidence type="ECO:0000313" key="5">
    <source>
        <dbReference type="EMBL" id="VXD10381.1"/>
    </source>
</evidence>
<proteinExistence type="inferred from homology"/>
<reference evidence="5" key="1">
    <citation type="submission" date="2019-10" db="EMBL/GenBank/DDBJ databases">
        <authorList>
            <consortium name="Genoscope - CEA"/>
            <person name="William W."/>
        </authorList>
    </citation>
    <scope>NUCLEOTIDE SEQUENCE [LARGE SCALE GENOMIC DNA]</scope>
    <source>
        <strain evidence="5">BBR_PRJEB10994</strain>
    </source>
</reference>
<dbReference type="Gene3D" id="3.40.50.300">
    <property type="entry name" value="P-loop containing nucleotide triphosphate hydrolases"/>
    <property type="match status" value="1"/>
</dbReference>
<protein>
    <submittedName>
        <fullName evidence="5">Adenylate cyclase</fullName>
        <ecNumber evidence="5">4.6.1.1</ecNumber>
    </submittedName>
</protein>
<dbReference type="PROSITE" id="PS50112">
    <property type="entry name" value="PAS"/>
    <property type="match status" value="1"/>
</dbReference>
<dbReference type="Proteomes" id="UP000182190">
    <property type="component" value="Unassembled WGS sequence"/>
</dbReference>
<dbReference type="EMBL" id="CZCS02000002">
    <property type="protein sequence ID" value="VXD10381.1"/>
    <property type="molecule type" value="Genomic_DNA"/>
</dbReference>
<dbReference type="Gene3D" id="3.30.450.40">
    <property type="match status" value="2"/>
</dbReference>
<evidence type="ECO:0000259" key="4">
    <source>
        <dbReference type="PROSITE" id="PS50125"/>
    </source>
</evidence>
<dbReference type="PANTHER" id="PTHR43081">
    <property type="entry name" value="ADENYLATE CYCLASE, TERMINAL-DIFFERENTIATION SPECIFIC-RELATED"/>
    <property type="match status" value="1"/>
</dbReference>
<dbReference type="PANTHER" id="PTHR43081:SF1">
    <property type="entry name" value="ADENYLATE CYCLASE, TERMINAL-DIFFERENTIATION SPECIFIC"/>
    <property type="match status" value="1"/>
</dbReference>
<comment type="similarity">
    <text evidence="1">Belongs to the adenylyl cyclase class-3 family.</text>
</comment>
<feature type="domain" description="PAS" evidence="3">
    <location>
        <begin position="952"/>
        <end position="1005"/>
    </location>
</feature>
<dbReference type="Pfam" id="PF14516">
    <property type="entry name" value="AAA_35"/>
    <property type="match status" value="1"/>
</dbReference>
<keyword evidence="6" id="KW-1185">Reference proteome</keyword>
<dbReference type="GO" id="GO:0009190">
    <property type="term" value="P:cyclic nucleotide biosynthetic process"/>
    <property type="evidence" value="ECO:0007669"/>
    <property type="project" value="InterPro"/>
</dbReference>
<dbReference type="InterPro" id="IPR029787">
    <property type="entry name" value="Nucleotide_cyclase"/>
</dbReference>
<dbReference type="SUPFAM" id="SSF55781">
    <property type="entry name" value="GAF domain-like"/>
    <property type="match status" value="2"/>
</dbReference>
<dbReference type="SUPFAM" id="SSF52540">
    <property type="entry name" value="P-loop containing nucleoside triphosphate hydrolases"/>
    <property type="match status" value="1"/>
</dbReference>
<dbReference type="InterPro" id="IPR029016">
    <property type="entry name" value="GAF-like_dom_sf"/>
</dbReference>
<dbReference type="Gene3D" id="3.30.70.1230">
    <property type="entry name" value="Nucleotide cyclase"/>
    <property type="match status" value="1"/>
</dbReference>
<dbReference type="RefSeq" id="WP_231516596.1">
    <property type="nucleotide sequence ID" value="NZ_LR734982.1"/>
</dbReference>
<evidence type="ECO:0000313" key="6">
    <source>
        <dbReference type="Proteomes" id="UP000182190"/>
    </source>
</evidence>
<dbReference type="InterPro" id="IPR001054">
    <property type="entry name" value="A/G_cyclase"/>
</dbReference>